<feature type="chain" id="PRO_5041000709" evidence="1">
    <location>
        <begin position="24"/>
        <end position="405"/>
    </location>
</feature>
<dbReference type="PANTHER" id="PTHR19316">
    <property type="entry name" value="PROTEIN FOLDING REGULATOR"/>
    <property type="match status" value="1"/>
</dbReference>
<dbReference type="EMBL" id="JANBUL010000019">
    <property type="protein sequence ID" value="KAJ2784825.1"/>
    <property type="molecule type" value="Genomic_DNA"/>
</dbReference>
<name>A0A9W8LLH0_9FUNG</name>
<evidence type="ECO:0000313" key="3">
    <source>
        <dbReference type="Proteomes" id="UP001140217"/>
    </source>
</evidence>
<dbReference type="OrthoDB" id="448649at2759"/>
<reference evidence="2" key="1">
    <citation type="submission" date="2022-07" db="EMBL/GenBank/DDBJ databases">
        <title>Phylogenomic reconstructions and comparative analyses of Kickxellomycotina fungi.</title>
        <authorList>
            <person name="Reynolds N.K."/>
            <person name="Stajich J.E."/>
            <person name="Barry K."/>
            <person name="Grigoriev I.V."/>
            <person name="Crous P."/>
            <person name="Smith M.E."/>
        </authorList>
    </citation>
    <scope>NUCLEOTIDE SEQUENCE</scope>
    <source>
        <strain evidence="2">NBRC 105414</strain>
    </source>
</reference>
<sequence length="405" mass="41266">MQRVWSVALQLLLVLAAASGSRGDGDVDADADVICTTDAAGAQTCYPRVFRPTREFREVLPGQAVPPGLHVQIDMGTGRRQARLVAGGEGGGEGEEEGGAVVVAAAEPGGPAGADARGPAADRTLELAAYVADVGGGAVALGAQAWAAAAAALEELRELVHDERQAARVARVAGAVPALLRLGDPAQRPAAWPGHVRQLASAALGAMVQNAPRLQDAVRCAGAVPRLLAAAQRDADADAAGRHVFALSALTRGHAPALAQLAALDGLRAMRALLSPPAAAAARSPAAARLDARVVRFVEDALNPDLAAAGALDPAAAAAAADWCAALAARLPATTSGSHRRHCLRSLLLLRAAHPAACRAPPAVRAWARRELVRAAHADKDYDAADADYHQALASLAVEEPSSQP</sequence>
<feature type="signal peptide" evidence="1">
    <location>
        <begin position="1"/>
        <end position="23"/>
    </location>
</feature>
<accession>A0A9W8LLH0</accession>
<dbReference type="InterPro" id="IPR011989">
    <property type="entry name" value="ARM-like"/>
</dbReference>
<dbReference type="InterPro" id="IPR050693">
    <property type="entry name" value="Hsp70_NEF-Inhibitors"/>
</dbReference>
<comment type="caution">
    <text evidence="2">The sequence shown here is derived from an EMBL/GenBank/DDBJ whole genome shotgun (WGS) entry which is preliminary data.</text>
</comment>
<dbReference type="InterPro" id="IPR016024">
    <property type="entry name" value="ARM-type_fold"/>
</dbReference>
<evidence type="ECO:0000313" key="2">
    <source>
        <dbReference type="EMBL" id="KAJ2784825.1"/>
    </source>
</evidence>
<dbReference type="PANTHER" id="PTHR19316:SF18">
    <property type="entry name" value="HSP70-BINDING PROTEIN 1"/>
    <property type="match status" value="1"/>
</dbReference>
<dbReference type="AlphaFoldDB" id="A0A9W8LLH0"/>
<gene>
    <name evidence="2" type="primary">SIL1</name>
    <name evidence="2" type="ORF">H4R18_000859</name>
</gene>
<dbReference type="Proteomes" id="UP001140217">
    <property type="component" value="Unassembled WGS sequence"/>
</dbReference>
<dbReference type="SUPFAM" id="SSF48371">
    <property type="entry name" value="ARM repeat"/>
    <property type="match status" value="1"/>
</dbReference>
<organism evidence="2 3">
    <name type="scientific">Coemansia javaensis</name>
    <dbReference type="NCBI Taxonomy" id="2761396"/>
    <lineage>
        <taxon>Eukaryota</taxon>
        <taxon>Fungi</taxon>
        <taxon>Fungi incertae sedis</taxon>
        <taxon>Zoopagomycota</taxon>
        <taxon>Kickxellomycotina</taxon>
        <taxon>Kickxellomycetes</taxon>
        <taxon>Kickxellales</taxon>
        <taxon>Kickxellaceae</taxon>
        <taxon>Coemansia</taxon>
    </lineage>
</organism>
<proteinExistence type="predicted"/>
<evidence type="ECO:0000256" key="1">
    <source>
        <dbReference type="SAM" id="SignalP"/>
    </source>
</evidence>
<keyword evidence="1" id="KW-0732">Signal</keyword>
<dbReference type="Gene3D" id="1.25.10.10">
    <property type="entry name" value="Leucine-rich Repeat Variant"/>
    <property type="match status" value="1"/>
</dbReference>
<dbReference type="GO" id="GO:0000774">
    <property type="term" value="F:adenyl-nucleotide exchange factor activity"/>
    <property type="evidence" value="ECO:0007669"/>
    <property type="project" value="TreeGrafter"/>
</dbReference>
<keyword evidence="3" id="KW-1185">Reference proteome</keyword>
<dbReference type="GO" id="GO:0005783">
    <property type="term" value="C:endoplasmic reticulum"/>
    <property type="evidence" value="ECO:0007669"/>
    <property type="project" value="TreeGrafter"/>
</dbReference>
<protein>
    <submittedName>
        <fullName evidence="2">Nucleotide exchange factor sil1</fullName>
    </submittedName>
</protein>